<dbReference type="EMBL" id="LS483452">
    <property type="protein sequence ID" value="SQH75237.1"/>
    <property type="molecule type" value="Genomic_DNA"/>
</dbReference>
<dbReference type="AlphaFoldDB" id="A0A330M648"/>
<protein>
    <submittedName>
        <fullName evidence="1">Uncharacterized protein</fullName>
    </submittedName>
</protein>
<dbReference type="Proteomes" id="UP000250123">
    <property type="component" value="Chromosome SHEWBE"/>
</dbReference>
<name>A0A330M648_9GAMM</name>
<organism evidence="1 2">
    <name type="scientific">Shewanella benthica</name>
    <dbReference type="NCBI Taxonomy" id="43661"/>
    <lineage>
        <taxon>Bacteria</taxon>
        <taxon>Pseudomonadati</taxon>
        <taxon>Pseudomonadota</taxon>
        <taxon>Gammaproteobacteria</taxon>
        <taxon>Alteromonadales</taxon>
        <taxon>Shewanellaceae</taxon>
        <taxon>Shewanella</taxon>
    </lineage>
</organism>
<evidence type="ECO:0000313" key="1">
    <source>
        <dbReference type="EMBL" id="SQH75237.1"/>
    </source>
</evidence>
<sequence>MFQSAKLASSVWGLFPTLLLPSSERIAKIEIDNLCYFSGGTACINEIKQTSSQITLLSSTS</sequence>
<proteinExistence type="predicted"/>
<evidence type="ECO:0000313" key="2">
    <source>
        <dbReference type="Proteomes" id="UP000250123"/>
    </source>
</evidence>
<reference evidence="2" key="1">
    <citation type="submission" date="2018-06" db="EMBL/GenBank/DDBJ databases">
        <authorList>
            <person name="Cea G.-C."/>
            <person name="William W."/>
        </authorList>
    </citation>
    <scope>NUCLEOTIDE SEQUENCE [LARGE SCALE GENOMIC DNA]</scope>
    <source>
        <strain evidence="2">DB21MT-2</strain>
    </source>
</reference>
<gene>
    <name evidence="1" type="ORF">SHEWBE_1271</name>
</gene>
<dbReference type="KEGG" id="sbk:SHEWBE_1271"/>
<accession>A0A330M648</accession>